<dbReference type="PANTHER" id="PTHR40469:SF2">
    <property type="entry name" value="GALACTOSE-BINDING DOMAIN-LIKE SUPERFAMILY PROTEIN"/>
    <property type="match status" value="1"/>
</dbReference>
<accession>A0ABS5ACZ0</accession>
<dbReference type="Proteomes" id="UP001519363">
    <property type="component" value="Unassembled WGS sequence"/>
</dbReference>
<dbReference type="RefSeq" id="WP_086780311.1">
    <property type="nucleotide sequence ID" value="NZ_JAGIOO010000001.1"/>
</dbReference>
<dbReference type="PANTHER" id="PTHR40469">
    <property type="entry name" value="SECRETED GLYCOSYL HYDROLASE"/>
    <property type="match status" value="1"/>
</dbReference>
<keyword evidence="3" id="KW-1185">Reference proteome</keyword>
<dbReference type="InterPro" id="IPR029062">
    <property type="entry name" value="Class_I_gatase-like"/>
</dbReference>
<evidence type="ECO:0000313" key="3">
    <source>
        <dbReference type="Proteomes" id="UP001519363"/>
    </source>
</evidence>
<evidence type="ECO:0000313" key="2">
    <source>
        <dbReference type="EMBL" id="MBP2474434.1"/>
    </source>
</evidence>
<dbReference type="InterPro" id="IPR029010">
    <property type="entry name" value="ThuA-like"/>
</dbReference>
<sequence length="278" mass="30957">MSGNGWRARAVQALALLVALVALVLVPTQGGSAAPAAPRYKVLGLYQGTWDAAHISFVKEANPWFQRMATQHNFSYTPSNDWNILTNDSALNQYQVVLFLDALPGSAAQRSGFQRYVERGGGWLGFHVSAFNTNPGGWNWYHNTLLGTGAFRNNTWGPTTAKLKVENRAHPATAGLPNVFTSAVSEWYSWNNDLRQNPNIQILASVDPSSFPLGTDPNQTWRSGYYPIIWTNKNYRMLYANFGHNAMNYETNTALSSTFQSETQNKFIIDGLNWLGSR</sequence>
<name>A0ABS5ACZ0_9PSEU</name>
<feature type="domain" description="ThuA-like" evidence="1">
    <location>
        <begin position="48"/>
        <end position="254"/>
    </location>
</feature>
<proteinExistence type="predicted"/>
<dbReference type="Pfam" id="PF06283">
    <property type="entry name" value="ThuA"/>
    <property type="match status" value="1"/>
</dbReference>
<dbReference type="SUPFAM" id="SSF52317">
    <property type="entry name" value="Class I glutamine amidotransferase-like"/>
    <property type="match status" value="1"/>
</dbReference>
<organism evidence="2 3">
    <name type="scientific">Crossiella equi</name>
    <dbReference type="NCBI Taxonomy" id="130796"/>
    <lineage>
        <taxon>Bacteria</taxon>
        <taxon>Bacillati</taxon>
        <taxon>Actinomycetota</taxon>
        <taxon>Actinomycetes</taxon>
        <taxon>Pseudonocardiales</taxon>
        <taxon>Pseudonocardiaceae</taxon>
        <taxon>Crossiella</taxon>
    </lineage>
</organism>
<gene>
    <name evidence="2" type="ORF">JOF53_003306</name>
</gene>
<dbReference type="Gene3D" id="3.40.50.880">
    <property type="match status" value="1"/>
</dbReference>
<reference evidence="2 3" key="1">
    <citation type="submission" date="2021-03" db="EMBL/GenBank/DDBJ databases">
        <title>Sequencing the genomes of 1000 actinobacteria strains.</title>
        <authorList>
            <person name="Klenk H.-P."/>
        </authorList>
    </citation>
    <scope>NUCLEOTIDE SEQUENCE [LARGE SCALE GENOMIC DNA]</scope>
    <source>
        <strain evidence="2 3">DSM 44580</strain>
    </source>
</reference>
<evidence type="ECO:0000259" key="1">
    <source>
        <dbReference type="Pfam" id="PF06283"/>
    </source>
</evidence>
<protein>
    <recommendedName>
        <fullName evidence="1">ThuA-like domain-containing protein</fullName>
    </recommendedName>
</protein>
<dbReference type="EMBL" id="JAGIOO010000001">
    <property type="protein sequence ID" value="MBP2474434.1"/>
    <property type="molecule type" value="Genomic_DNA"/>
</dbReference>
<comment type="caution">
    <text evidence="2">The sequence shown here is derived from an EMBL/GenBank/DDBJ whole genome shotgun (WGS) entry which is preliminary data.</text>
</comment>